<keyword evidence="2" id="KW-0540">Nuclease</keyword>
<dbReference type="AlphaFoldDB" id="A0A381CCY6"/>
<evidence type="ECO:0000256" key="1">
    <source>
        <dbReference type="ARBA" id="ARBA00009006"/>
    </source>
</evidence>
<evidence type="ECO:0000256" key="2">
    <source>
        <dbReference type="ARBA" id="ARBA00022722"/>
    </source>
</evidence>
<proteinExistence type="inferred from homology"/>
<dbReference type="GO" id="GO:0004521">
    <property type="term" value="F:RNA endonuclease activity"/>
    <property type="evidence" value="ECO:0007669"/>
    <property type="project" value="InterPro"/>
</dbReference>
<protein>
    <submittedName>
        <fullName evidence="6">Ribonuclease</fullName>
        <ecNumber evidence="6">3.1.27.-</ecNumber>
    </submittedName>
</protein>
<reference evidence="6 7" key="1">
    <citation type="submission" date="2018-06" db="EMBL/GenBank/DDBJ databases">
        <authorList>
            <consortium name="Pathogen Informatics"/>
            <person name="Doyle S."/>
        </authorList>
    </citation>
    <scope>NUCLEOTIDE SEQUENCE [LARGE SCALE GENOMIC DNA]</scope>
    <source>
        <strain evidence="6 7">NCTC12119</strain>
    </source>
</reference>
<evidence type="ECO:0000259" key="5">
    <source>
        <dbReference type="Pfam" id="PF21726"/>
    </source>
</evidence>
<feature type="region of interest" description="Disordered" evidence="4">
    <location>
        <begin position="465"/>
        <end position="486"/>
    </location>
</feature>
<evidence type="ECO:0000256" key="4">
    <source>
        <dbReference type="SAM" id="MobiDB-lite"/>
    </source>
</evidence>
<name>A0A381CCY6_9ENTR</name>
<dbReference type="GO" id="GO:0016787">
    <property type="term" value="F:hydrolase activity"/>
    <property type="evidence" value="ECO:0007669"/>
    <property type="project" value="UniProtKB-KW"/>
</dbReference>
<organism evidence="6 7">
    <name type="scientific">Buttiauxella agrestis</name>
    <dbReference type="NCBI Taxonomy" id="82977"/>
    <lineage>
        <taxon>Bacteria</taxon>
        <taxon>Pseudomonadati</taxon>
        <taxon>Pseudomonadota</taxon>
        <taxon>Gammaproteobacteria</taxon>
        <taxon>Enterobacterales</taxon>
        <taxon>Enterobacteriaceae</taxon>
        <taxon>Buttiauxella</taxon>
    </lineage>
</organism>
<dbReference type="InterPro" id="IPR053753">
    <property type="entry name" value="RNase_N1/T1-like_sf"/>
</dbReference>
<evidence type="ECO:0000313" key="6">
    <source>
        <dbReference type="EMBL" id="SUW65722.1"/>
    </source>
</evidence>
<dbReference type="EC" id="3.1.27.-" evidence="6"/>
<feature type="region of interest" description="Disordered" evidence="4">
    <location>
        <begin position="99"/>
        <end position="118"/>
    </location>
</feature>
<dbReference type="GO" id="GO:0003723">
    <property type="term" value="F:RNA binding"/>
    <property type="evidence" value="ECO:0007669"/>
    <property type="project" value="InterPro"/>
</dbReference>
<dbReference type="InterPro" id="IPR001887">
    <property type="entry name" value="Barnase"/>
</dbReference>
<dbReference type="InterPro" id="IPR049271">
    <property type="entry name" value="DUF6862"/>
</dbReference>
<dbReference type="InterPro" id="IPR016191">
    <property type="entry name" value="Ribonuclease/ribotoxin"/>
</dbReference>
<accession>A0A381CCY6</accession>
<gene>
    <name evidence="6" type="ORF">NCTC12119_04283</name>
</gene>
<dbReference type="EMBL" id="UIGI01000001">
    <property type="protein sequence ID" value="SUW65722.1"/>
    <property type="molecule type" value="Genomic_DNA"/>
</dbReference>
<evidence type="ECO:0000313" key="7">
    <source>
        <dbReference type="Proteomes" id="UP000255528"/>
    </source>
</evidence>
<dbReference type="Gene3D" id="3.40.20.20">
    <property type="match status" value="2"/>
</dbReference>
<sequence length="618" mass="63674">MLDNSALSGASGATIGEFIAQEIYPGVINQSKTDSEYASVGEQSGLFAGDKGFDITVGKHTQLDGGVIASTAEASKNSLDTGTLGWSSLDNHAEYSASSKGISAGGATGQDSHGGQMFSGGGVPLIGIEASDDASGTTQSAIAAGNITLRDKENQQQDVADLSRDTDNANGHIDKIFDKEKIEEQQELAAVFGQMANKYAGDLGAEMGWAADGPEKAAIHGVIGAIQASFGGGNALAGGLAGMGSEALGQFVDDYLSSNTQLGVNEKAAITQWAAALGGAAVGGVAGGSNGAQSGAATALDSVRYNYLDHKEAERKKQVEHQLANGELNPEERQVLQQELADINATDKARDALIGDICTQGNKSSAACTQLVIKAQTALDSYGGAATYNLSYKDIFPKDYANAAAIMEGLDAGNITRDAAIKGIVESPGNTKSWAEVEKAYDDAMQLHGIVSIIAGYKVAGDEAAQGGKGSVKPDAAKGAGKTEAAGNTAHNAASYAGLKLDLKTTEAANGLVDSLRNTGQLPESYVNKAQAIENGWKPGKALNNTSPGKQIGGDIFANSNNLLPSSSGRVWREADVGLDNTMSRSNQAGTRLLYSDDGLLYITTDHYETATSIGKWK</sequence>
<dbReference type="SUPFAM" id="SSF53933">
    <property type="entry name" value="Microbial ribonucleases"/>
    <property type="match status" value="1"/>
</dbReference>
<keyword evidence="3 6" id="KW-0378">Hydrolase</keyword>
<evidence type="ECO:0000256" key="3">
    <source>
        <dbReference type="ARBA" id="ARBA00022801"/>
    </source>
</evidence>
<feature type="compositionally biased region" description="Low complexity" evidence="4">
    <location>
        <begin position="477"/>
        <end position="486"/>
    </location>
</feature>
<dbReference type="PRINTS" id="PR00117">
    <property type="entry name" value="BARNASE"/>
</dbReference>
<feature type="domain" description="DUF6862" evidence="5">
    <location>
        <begin position="311"/>
        <end position="383"/>
    </location>
</feature>
<dbReference type="Pfam" id="PF21726">
    <property type="entry name" value="DUF6862"/>
    <property type="match status" value="1"/>
</dbReference>
<comment type="similarity">
    <text evidence="1">Belongs to the ribonuclease N1/T1 family.</text>
</comment>
<dbReference type="Proteomes" id="UP000255528">
    <property type="component" value="Unassembled WGS sequence"/>
</dbReference>